<keyword evidence="2" id="KW-1185">Reference proteome</keyword>
<organism evidence="1 2">
    <name type="scientific">Mycena citricolor</name>
    <dbReference type="NCBI Taxonomy" id="2018698"/>
    <lineage>
        <taxon>Eukaryota</taxon>
        <taxon>Fungi</taxon>
        <taxon>Dikarya</taxon>
        <taxon>Basidiomycota</taxon>
        <taxon>Agaricomycotina</taxon>
        <taxon>Agaricomycetes</taxon>
        <taxon>Agaricomycetidae</taxon>
        <taxon>Agaricales</taxon>
        <taxon>Marasmiineae</taxon>
        <taxon>Mycenaceae</taxon>
        <taxon>Mycena</taxon>
    </lineage>
</organism>
<dbReference type="AlphaFoldDB" id="A0AAD2K0Z0"/>
<dbReference type="Proteomes" id="UP001295794">
    <property type="component" value="Unassembled WGS sequence"/>
</dbReference>
<sequence length="325" mass="36497">MGAADCTGLTRAGMRWLSKCGYGLPSPMRGRLPLDELKIELDQKLRYSTLTFPVSEALFAQLPLSDECRTRCVLYVTFEEQTATTLAKGPALITLERVPGKMVLFFAHYGHRRIQPRSLAEAKDYLADLEMRVPIPDWFYETLERLEEVGDPVVSTIRVPPTSFIRYHLAHDLPSNFVALGDSVMNINPTFAEGTSKAARCALALKKSLLALPSGVRVLPADFGAKFFEEQNAKTAWMWESTRVNDYGQPTTEPIKGESLSSGALLRWYSRHLMKLTATDELAAWAFYTFQVGYGSGIEGFHPHVVAKVLWNAFTGHWRSDMLRK</sequence>
<accession>A0AAD2K0Z0</accession>
<reference evidence="1" key="1">
    <citation type="submission" date="2023-11" db="EMBL/GenBank/DDBJ databases">
        <authorList>
            <person name="De Vega J J."/>
            <person name="De Vega J J."/>
        </authorList>
    </citation>
    <scope>NUCLEOTIDE SEQUENCE</scope>
</reference>
<comment type="caution">
    <text evidence="1">The sequence shown here is derived from an EMBL/GenBank/DDBJ whole genome shotgun (WGS) entry which is preliminary data.</text>
</comment>
<protein>
    <submittedName>
        <fullName evidence="1">Uncharacterized protein</fullName>
    </submittedName>
</protein>
<evidence type="ECO:0000313" key="2">
    <source>
        <dbReference type="Proteomes" id="UP001295794"/>
    </source>
</evidence>
<gene>
    <name evidence="1" type="ORF">MYCIT1_LOCUS18857</name>
</gene>
<evidence type="ECO:0000313" key="1">
    <source>
        <dbReference type="EMBL" id="CAK5272892.1"/>
    </source>
</evidence>
<proteinExistence type="predicted"/>
<name>A0AAD2K0Z0_9AGAR</name>
<dbReference type="EMBL" id="CAVNYO010000188">
    <property type="protein sequence ID" value="CAK5272892.1"/>
    <property type="molecule type" value="Genomic_DNA"/>
</dbReference>